<dbReference type="EMBL" id="OU466860">
    <property type="protein sequence ID" value="CAH2060920.1"/>
    <property type="molecule type" value="Genomic_DNA"/>
</dbReference>
<reference evidence="1 2" key="1">
    <citation type="submission" date="2022-03" db="EMBL/GenBank/DDBJ databases">
        <authorList>
            <person name="Nunn A."/>
            <person name="Chopra R."/>
            <person name="Nunn A."/>
            <person name="Contreras Garrido A."/>
        </authorList>
    </citation>
    <scope>NUCLEOTIDE SEQUENCE [LARGE SCALE GENOMIC DNA]</scope>
</reference>
<dbReference type="InterPro" id="IPR043151">
    <property type="entry name" value="BAH_sf"/>
</dbReference>
<protein>
    <submittedName>
        <fullName evidence="1">Uncharacterized protein</fullName>
    </submittedName>
</protein>
<dbReference type="AlphaFoldDB" id="A0AAU9SBC9"/>
<dbReference type="Proteomes" id="UP000836841">
    <property type="component" value="Chromosome 4"/>
</dbReference>
<proteinExistence type="predicted"/>
<accession>A0AAU9SBC9</accession>
<sequence>CEVEYLRNGDETKKTKERKCGRNINEQKNELEWKPEHCAHLIGKVIKLTDEQGNKKCYYERFKFRGEKYGLEHSVLLFPEDASKEPYVAIIKKTNGFIVHKMWIKNMLETGNPKTQETSSKNECSVYFVPENKQVTNYGFIVQRMISRVGDLLDIQKKPHTSMSRRMQLVSEKFIKKVKRTQPENII</sequence>
<feature type="non-terminal residue" evidence="1">
    <location>
        <position position="187"/>
    </location>
</feature>
<dbReference type="PANTHER" id="PTHR46871">
    <property type="entry name" value="BROMO-ADJACENT HOMOLOGY (BAH) DOMAIN-CONTAINING PROTEIN"/>
    <property type="match status" value="1"/>
</dbReference>
<evidence type="ECO:0000313" key="2">
    <source>
        <dbReference type="Proteomes" id="UP000836841"/>
    </source>
</evidence>
<dbReference type="PANTHER" id="PTHR46871:SF1">
    <property type="entry name" value="BROMO-ADJACENT HOMOLOGY (BAH) DOMAIN-CONTAINING PROTEIN"/>
    <property type="match status" value="1"/>
</dbReference>
<gene>
    <name evidence="1" type="ORF">TAV2_LOCUS12515</name>
</gene>
<dbReference type="Gene3D" id="2.30.30.490">
    <property type="match status" value="1"/>
</dbReference>
<keyword evidence="2" id="KW-1185">Reference proteome</keyword>
<name>A0AAU9SBC9_THLAR</name>
<evidence type="ECO:0000313" key="1">
    <source>
        <dbReference type="EMBL" id="CAH2060920.1"/>
    </source>
</evidence>
<feature type="non-terminal residue" evidence="1">
    <location>
        <position position="1"/>
    </location>
</feature>
<organism evidence="1 2">
    <name type="scientific">Thlaspi arvense</name>
    <name type="common">Field penny-cress</name>
    <dbReference type="NCBI Taxonomy" id="13288"/>
    <lineage>
        <taxon>Eukaryota</taxon>
        <taxon>Viridiplantae</taxon>
        <taxon>Streptophyta</taxon>
        <taxon>Embryophyta</taxon>
        <taxon>Tracheophyta</taxon>
        <taxon>Spermatophyta</taxon>
        <taxon>Magnoliopsida</taxon>
        <taxon>eudicotyledons</taxon>
        <taxon>Gunneridae</taxon>
        <taxon>Pentapetalae</taxon>
        <taxon>rosids</taxon>
        <taxon>malvids</taxon>
        <taxon>Brassicales</taxon>
        <taxon>Brassicaceae</taxon>
        <taxon>Thlaspideae</taxon>
        <taxon>Thlaspi</taxon>
    </lineage>
</organism>